<dbReference type="AlphaFoldDB" id="A0A5S5C540"/>
<protein>
    <submittedName>
        <fullName evidence="1">Uncharacterized protein</fullName>
    </submittedName>
</protein>
<gene>
    <name evidence="1" type="ORF">BD809_10467</name>
</gene>
<dbReference type="OrthoDB" id="1139121at2"/>
<comment type="caution">
    <text evidence="1">The sequence shown here is derived from an EMBL/GenBank/DDBJ whole genome shotgun (WGS) entry which is preliminary data.</text>
</comment>
<dbReference type="Proteomes" id="UP000324376">
    <property type="component" value="Unassembled WGS sequence"/>
</dbReference>
<proteinExistence type="predicted"/>
<keyword evidence="2" id="KW-1185">Reference proteome</keyword>
<organism evidence="1 2">
    <name type="scientific">Aquimarina intermedia</name>
    <dbReference type="NCBI Taxonomy" id="350814"/>
    <lineage>
        <taxon>Bacteria</taxon>
        <taxon>Pseudomonadati</taxon>
        <taxon>Bacteroidota</taxon>
        <taxon>Flavobacteriia</taxon>
        <taxon>Flavobacteriales</taxon>
        <taxon>Flavobacteriaceae</taxon>
        <taxon>Aquimarina</taxon>
    </lineage>
</organism>
<evidence type="ECO:0000313" key="1">
    <source>
        <dbReference type="EMBL" id="TYP74249.1"/>
    </source>
</evidence>
<name>A0A5S5C540_9FLAO</name>
<accession>A0A5S5C540</accession>
<dbReference type="EMBL" id="VNHU01000004">
    <property type="protein sequence ID" value="TYP74249.1"/>
    <property type="molecule type" value="Genomic_DNA"/>
</dbReference>
<reference evidence="1 2" key="1">
    <citation type="submission" date="2019-07" db="EMBL/GenBank/DDBJ databases">
        <title>Genomic Encyclopedia of Archaeal and Bacterial Type Strains, Phase II (KMG-II): from individual species to whole genera.</title>
        <authorList>
            <person name="Goeker M."/>
        </authorList>
    </citation>
    <scope>NUCLEOTIDE SEQUENCE [LARGE SCALE GENOMIC DNA]</scope>
    <source>
        <strain evidence="1 2">DSM 17527</strain>
    </source>
</reference>
<sequence>MKSKTINPKYIEWRSPEEMHEIALTWISELKFIKDEQHFLDELLESFSLQMLSDKNFAKSKTVINGLSDKRKAIEPMLKKIINHHNKLTILMDGINQLEEEKEYKEENRSLYIEVTEYLNEYKAVKRQVFDLIKTIMKHNKQKRLLK</sequence>
<dbReference type="RefSeq" id="WP_148782367.1">
    <property type="nucleotide sequence ID" value="NZ_VNHU01000004.1"/>
</dbReference>
<evidence type="ECO:0000313" key="2">
    <source>
        <dbReference type="Proteomes" id="UP000324376"/>
    </source>
</evidence>